<dbReference type="Proteomes" id="UP001515480">
    <property type="component" value="Unassembled WGS sequence"/>
</dbReference>
<dbReference type="Gene3D" id="3.40.140.10">
    <property type="entry name" value="Cytidine Deaminase, domain 2"/>
    <property type="match status" value="1"/>
</dbReference>
<keyword evidence="10" id="KW-1185">Reference proteome</keyword>
<dbReference type="PROSITE" id="PS51747">
    <property type="entry name" value="CYT_DCMP_DEAMINASES_2"/>
    <property type="match status" value="1"/>
</dbReference>
<keyword evidence="5" id="KW-0378">Hydrolase</keyword>
<evidence type="ECO:0000256" key="5">
    <source>
        <dbReference type="ARBA" id="ARBA00022801"/>
    </source>
</evidence>
<accession>A0AB34K922</accession>
<evidence type="ECO:0000256" key="1">
    <source>
        <dbReference type="ARBA" id="ARBA00001947"/>
    </source>
</evidence>
<gene>
    <name evidence="9" type="ORF">AB1Y20_001707</name>
</gene>
<comment type="caution">
    <text evidence="9">The sequence shown here is derived from an EMBL/GenBank/DDBJ whole genome shotgun (WGS) entry which is preliminary data.</text>
</comment>
<evidence type="ECO:0000256" key="2">
    <source>
        <dbReference type="ARBA" id="ARBA00012740"/>
    </source>
</evidence>
<feature type="domain" description="CMP/dCMP-type deaminase" evidence="8">
    <location>
        <begin position="30"/>
        <end position="141"/>
    </location>
</feature>
<dbReference type="InterPro" id="IPR016193">
    <property type="entry name" value="Cytidine_deaminase-like"/>
</dbReference>
<dbReference type="GO" id="GO:0002100">
    <property type="term" value="P:tRNA wobble adenosine to inosine editing"/>
    <property type="evidence" value="ECO:0007669"/>
    <property type="project" value="InterPro"/>
</dbReference>
<evidence type="ECO:0000313" key="9">
    <source>
        <dbReference type="EMBL" id="KAL1530811.1"/>
    </source>
</evidence>
<comment type="catalytic activity">
    <reaction evidence="7">
        <text>adenosine(34) in tRNA + H2O + H(+) = inosine(34) in tRNA + NH4(+)</text>
        <dbReference type="Rhea" id="RHEA:43168"/>
        <dbReference type="Rhea" id="RHEA-COMP:10373"/>
        <dbReference type="Rhea" id="RHEA-COMP:10374"/>
        <dbReference type="ChEBI" id="CHEBI:15377"/>
        <dbReference type="ChEBI" id="CHEBI:15378"/>
        <dbReference type="ChEBI" id="CHEBI:28938"/>
        <dbReference type="ChEBI" id="CHEBI:74411"/>
        <dbReference type="ChEBI" id="CHEBI:82852"/>
        <dbReference type="EC" id="3.5.4.33"/>
    </reaction>
</comment>
<evidence type="ECO:0000259" key="8">
    <source>
        <dbReference type="PROSITE" id="PS51747"/>
    </source>
</evidence>
<sequence>MHVGRLALLASVPCGPALRRLRGTARACVADDAAYMRLALTQAHAAFAEGEVPIGAVLVREGKVIGVGRNRVERDCDASAHAELLCLRSSAAALGAWRLEGTTLYCSVEPCPMCAAAIRAFRVERLVYGTANPRLGAFESGMATANPFAPCLTVESGVLAEQASELMRVFFLRARGRRPYAERANEADSHLDPAYGSVQQRLRRAVRRFTRWAWL</sequence>
<dbReference type="GO" id="GO:0052717">
    <property type="term" value="F:tRNA-specific adenosine-34 deaminase activity"/>
    <property type="evidence" value="ECO:0007669"/>
    <property type="project" value="UniProtKB-EC"/>
</dbReference>
<dbReference type="HAMAP" id="MF_00972">
    <property type="entry name" value="tRNA_aden_deaminase"/>
    <property type="match status" value="1"/>
</dbReference>
<dbReference type="PANTHER" id="PTHR11079">
    <property type="entry name" value="CYTOSINE DEAMINASE FAMILY MEMBER"/>
    <property type="match status" value="1"/>
</dbReference>
<dbReference type="CDD" id="cd01285">
    <property type="entry name" value="nucleoside_deaminase"/>
    <property type="match status" value="1"/>
</dbReference>
<evidence type="ECO:0000256" key="7">
    <source>
        <dbReference type="ARBA" id="ARBA00048045"/>
    </source>
</evidence>
<dbReference type="PANTHER" id="PTHR11079:SF179">
    <property type="entry name" value="TRNA(ADENINE(34)) DEAMINASE, CHLOROPLASTIC"/>
    <property type="match status" value="1"/>
</dbReference>
<evidence type="ECO:0000256" key="3">
    <source>
        <dbReference type="ARBA" id="ARBA00022694"/>
    </source>
</evidence>
<dbReference type="InterPro" id="IPR028883">
    <property type="entry name" value="tRNA_aden_deaminase"/>
</dbReference>
<name>A0AB34K922_PRYPA</name>
<comment type="cofactor">
    <cofactor evidence="1">
        <name>Zn(2+)</name>
        <dbReference type="ChEBI" id="CHEBI:29105"/>
    </cofactor>
</comment>
<dbReference type="EC" id="3.5.4.33" evidence="2"/>
<dbReference type="GO" id="GO:0046872">
    <property type="term" value="F:metal ion binding"/>
    <property type="evidence" value="ECO:0007669"/>
    <property type="project" value="UniProtKB-KW"/>
</dbReference>
<dbReference type="SUPFAM" id="SSF53927">
    <property type="entry name" value="Cytidine deaminase-like"/>
    <property type="match status" value="1"/>
</dbReference>
<keyword evidence="6" id="KW-0862">Zinc</keyword>
<protein>
    <recommendedName>
        <fullName evidence="2">tRNA(adenine(34)) deaminase</fullName>
        <ecNumber evidence="2">3.5.4.33</ecNumber>
    </recommendedName>
</protein>
<dbReference type="InterPro" id="IPR002125">
    <property type="entry name" value="CMP_dCMP_dom"/>
</dbReference>
<evidence type="ECO:0000256" key="4">
    <source>
        <dbReference type="ARBA" id="ARBA00022723"/>
    </source>
</evidence>
<proteinExistence type="inferred from homology"/>
<evidence type="ECO:0000256" key="6">
    <source>
        <dbReference type="ARBA" id="ARBA00022833"/>
    </source>
</evidence>
<dbReference type="Pfam" id="PF00383">
    <property type="entry name" value="dCMP_cyt_deam_1"/>
    <property type="match status" value="1"/>
</dbReference>
<organism evidence="9 10">
    <name type="scientific">Prymnesium parvum</name>
    <name type="common">Toxic golden alga</name>
    <dbReference type="NCBI Taxonomy" id="97485"/>
    <lineage>
        <taxon>Eukaryota</taxon>
        <taxon>Haptista</taxon>
        <taxon>Haptophyta</taxon>
        <taxon>Prymnesiophyceae</taxon>
        <taxon>Prymnesiales</taxon>
        <taxon>Prymnesiaceae</taxon>
        <taxon>Prymnesium</taxon>
    </lineage>
</organism>
<dbReference type="EMBL" id="JBGBPQ010000001">
    <property type="protein sequence ID" value="KAL1530811.1"/>
    <property type="molecule type" value="Genomic_DNA"/>
</dbReference>
<reference evidence="9 10" key="1">
    <citation type="journal article" date="2024" name="Science">
        <title>Giant polyketide synthase enzymes in the biosynthesis of giant marine polyether toxins.</title>
        <authorList>
            <person name="Fallon T.R."/>
            <person name="Shende V.V."/>
            <person name="Wierzbicki I.H."/>
            <person name="Pendleton A.L."/>
            <person name="Watervoot N.F."/>
            <person name="Auber R.P."/>
            <person name="Gonzalez D.J."/>
            <person name="Wisecaver J.H."/>
            <person name="Moore B.S."/>
        </authorList>
    </citation>
    <scope>NUCLEOTIDE SEQUENCE [LARGE SCALE GENOMIC DNA]</scope>
    <source>
        <strain evidence="9 10">12B1</strain>
    </source>
</reference>
<keyword evidence="3" id="KW-0819">tRNA processing</keyword>
<evidence type="ECO:0000313" key="10">
    <source>
        <dbReference type="Proteomes" id="UP001515480"/>
    </source>
</evidence>
<keyword evidence="4" id="KW-0479">Metal-binding</keyword>
<dbReference type="AlphaFoldDB" id="A0AB34K922"/>